<comment type="caution">
    <text evidence="2">The sequence shown here is derived from an EMBL/GenBank/DDBJ whole genome shotgun (WGS) entry which is preliminary data.</text>
</comment>
<reference evidence="2 3" key="1">
    <citation type="submission" date="2021-05" db="EMBL/GenBank/DDBJ databases">
        <title>Genome Assembly of Synthetic Allotetraploid Brassica napus Reveals Homoeologous Exchanges between Subgenomes.</title>
        <authorList>
            <person name="Davis J.T."/>
        </authorList>
    </citation>
    <scope>NUCLEOTIDE SEQUENCE [LARGE SCALE GENOMIC DNA]</scope>
    <source>
        <strain evidence="3">cv. Da-Ae</strain>
        <tissue evidence="2">Seedling</tissue>
    </source>
</reference>
<sequence>MGACLDLSVKPDLKKMGHSLKFMWYWLFATSSTPITDRGPTGKILSPPGGGGASPTAAFLSSSISAVRSREESEESMDPQASFRTLRLE</sequence>
<evidence type="ECO:0000313" key="2">
    <source>
        <dbReference type="EMBL" id="KAH0849002.1"/>
    </source>
</evidence>
<organism evidence="2 3">
    <name type="scientific">Brassica napus</name>
    <name type="common">Rape</name>
    <dbReference type="NCBI Taxonomy" id="3708"/>
    <lineage>
        <taxon>Eukaryota</taxon>
        <taxon>Viridiplantae</taxon>
        <taxon>Streptophyta</taxon>
        <taxon>Embryophyta</taxon>
        <taxon>Tracheophyta</taxon>
        <taxon>Spermatophyta</taxon>
        <taxon>Magnoliopsida</taxon>
        <taxon>eudicotyledons</taxon>
        <taxon>Gunneridae</taxon>
        <taxon>Pentapetalae</taxon>
        <taxon>rosids</taxon>
        <taxon>malvids</taxon>
        <taxon>Brassicales</taxon>
        <taxon>Brassicaceae</taxon>
        <taxon>Brassiceae</taxon>
        <taxon>Brassica</taxon>
    </lineage>
</organism>
<proteinExistence type="predicted"/>
<dbReference type="Proteomes" id="UP000824890">
    <property type="component" value="Unassembled WGS sequence"/>
</dbReference>
<name>A0ABQ7WZA1_BRANA</name>
<keyword evidence="3" id="KW-1185">Reference proteome</keyword>
<feature type="region of interest" description="Disordered" evidence="1">
    <location>
        <begin position="37"/>
        <end position="89"/>
    </location>
</feature>
<protein>
    <submittedName>
        <fullName evidence="2">Uncharacterized protein</fullName>
    </submittedName>
</protein>
<evidence type="ECO:0000256" key="1">
    <source>
        <dbReference type="SAM" id="MobiDB-lite"/>
    </source>
</evidence>
<evidence type="ECO:0000313" key="3">
    <source>
        <dbReference type="Proteomes" id="UP000824890"/>
    </source>
</evidence>
<gene>
    <name evidence="2" type="ORF">HID58_091605</name>
</gene>
<accession>A0ABQ7WZA1</accession>
<dbReference type="EMBL" id="JAGKQM010002691">
    <property type="protein sequence ID" value="KAH0849002.1"/>
    <property type="molecule type" value="Genomic_DNA"/>
</dbReference>
<feature type="compositionally biased region" description="Low complexity" evidence="1">
    <location>
        <begin position="54"/>
        <end position="67"/>
    </location>
</feature>